<reference evidence="4 5" key="1">
    <citation type="submission" date="2018-05" db="EMBL/GenBank/DDBJ databases">
        <title>Whole genome sequencing for identification of molecular markers to develop diagnostic detection tools for the regulated plant pathogen Lachnellula willkommii.</title>
        <authorList>
            <person name="Giroux E."/>
            <person name="Bilodeau G."/>
        </authorList>
    </citation>
    <scope>NUCLEOTIDE SEQUENCE [LARGE SCALE GENOMIC DNA]</scope>
    <source>
        <strain evidence="4 5">CBS 625.97</strain>
    </source>
</reference>
<dbReference type="InterPro" id="IPR057596">
    <property type="entry name" value="RDRP_core"/>
</dbReference>
<dbReference type="GO" id="GO:0030422">
    <property type="term" value="P:siRNA processing"/>
    <property type="evidence" value="ECO:0007669"/>
    <property type="project" value="TreeGrafter"/>
</dbReference>
<keyword evidence="5" id="KW-1185">Reference proteome</keyword>
<feature type="domain" description="RDRP core" evidence="3">
    <location>
        <begin position="467"/>
        <end position="788"/>
    </location>
</feature>
<dbReference type="EMBL" id="QGMG01001088">
    <property type="protein sequence ID" value="TVY50563.1"/>
    <property type="molecule type" value="Genomic_DNA"/>
</dbReference>
<comment type="similarity">
    <text evidence="1">Belongs to the RdRP family.</text>
</comment>
<accession>A0A7D8UWH0</accession>
<dbReference type="Proteomes" id="UP000481288">
    <property type="component" value="Unassembled WGS sequence"/>
</dbReference>
<dbReference type="OrthoDB" id="10055769at2759"/>
<dbReference type="GO" id="GO:0031380">
    <property type="term" value="C:nuclear RNA-directed RNA polymerase complex"/>
    <property type="evidence" value="ECO:0007669"/>
    <property type="project" value="TreeGrafter"/>
</dbReference>
<protein>
    <recommendedName>
        <fullName evidence="1">RNA-dependent RNA polymerase</fullName>
        <ecNumber evidence="1">2.7.7.48</ecNumber>
    </recommendedName>
</protein>
<dbReference type="PANTHER" id="PTHR23079:SF14">
    <property type="entry name" value="RNA-DEPENDENT RNA POLYMERASE"/>
    <property type="match status" value="1"/>
</dbReference>
<organism evidence="4 5">
    <name type="scientific">Lachnellula cervina</name>
    <dbReference type="NCBI Taxonomy" id="1316786"/>
    <lineage>
        <taxon>Eukaryota</taxon>
        <taxon>Fungi</taxon>
        <taxon>Dikarya</taxon>
        <taxon>Ascomycota</taxon>
        <taxon>Pezizomycotina</taxon>
        <taxon>Leotiomycetes</taxon>
        <taxon>Helotiales</taxon>
        <taxon>Lachnaceae</taxon>
        <taxon>Lachnellula</taxon>
    </lineage>
</organism>
<dbReference type="Gene3D" id="1.10.8.790">
    <property type="entry name" value="RNA-dependent RNA polymerase, slab domain, helical subdomain-like"/>
    <property type="match status" value="1"/>
</dbReference>
<sequence length="827" mass="92742">MATGSASMIPSSPQKNIKDVEHEIRGIIESLNDEWDLHLPMPEEVKSPEKRGNSKEQKCFNMIIFLAFRKQLTPSTRQFRAKADEFYDRWVFKPKAERGVVPEKTRHRRKPVTQTERGELLHLLYTLLRGKSEAIKSQHMASPLRWRNTFQGENGEAPKLDDSPVPFPKLRQDPNPNPKRARDEDEPIETGPSKKVKTPEKTEVTSKNANTMLPPPRGRAVAPEPNGRRSANTSFESNAASSVFSQSMRSMQPDTQETVPDLEETFYQAKGAGEEEPGSAVTRENHTSSEFNVGSSFEAALAQTSDPNGVLQGSELIEGKVDDELSQDVMDIAIDSFHGLRGTISNEDILKDRLEDVFPPLPPALNSVSFAKLYEVTRVFLYAGVSLTDADLRNLSLGDNNHDYEDIWKALRGLPVLQGKEFPEKSERVAWNAAQVNEKFQKGPHSLVFSGSLRFNESSPTGPFFQLQLKPMKLDLSHRLGRRLGADRFLELDIPHLSGRGVPKILHDLGDQGRELVINHLVDGTHRLFGRTWKPFHCKPKDTKELKRDILKDFNEEASSATAHRVFFFAVDGEGFQIVKHPLRDPSYPKSHPRIDIPALLNMVRPTRKNTHQSYLKLFSRTSLALSRNTATVVLERSQVFDEADIRGAKNEDMTDGAGLISFTLAQSIAKKLGLSYLPSGFQGRLGEGKGFWTVDPRDRSGKDWIKVYESQQKWKRSQKRGGESDDPSHLTFEVNRPSGPLKSAALNLQLLPLLVDRAISKSNMKKAIAELLRQGLKKALTDLQASMDDAPSLREWTGESNNSIKEKVKAGQVPFRAGCRLQSKNG</sequence>
<comment type="caution">
    <text evidence="4">The sequence shown here is derived from an EMBL/GenBank/DDBJ whole genome shotgun (WGS) entry which is preliminary data.</text>
</comment>
<name>A0A7D8UWH0_9HELO</name>
<dbReference type="GO" id="GO:0003723">
    <property type="term" value="F:RNA binding"/>
    <property type="evidence" value="ECO:0007669"/>
    <property type="project" value="UniProtKB-KW"/>
</dbReference>
<comment type="catalytic activity">
    <reaction evidence="1">
        <text>RNA(n) + a ribonucleoside 5'-triphosphate = RNA(n+1) + diphosphate</text>
        <dbReference type="Rhea" id="RHEA:21248"/>
        <dbReference type="Rhea" id="RHEA-COMP:14527"/>
        <dbReference type="Rhea" id="RHEA-COMP:17342"/>
        <dbReference type="ChEBI" id="CHEBI:33019"/>
        <dbReference type="ChEBI" id="CHEBI:61557"/>
        <dbReference type="ChEBI" id="CHEBI:140395"/>
        <dbReference type="EC" id="2.7.7.48"/>
    </reaction>
</comment>
<evidence type="ECO:0000313" key="4">
    <source>
        <dbReference type="EMBL" id="TVY50563.1"/>
    </source>
</evidence>
<evidence type="ECO:0000259" key="3">
    <source>
        <dbReference type="Pfam" id="PF05183"/>
    </source>
</evidence>
<evidence type="ECO:0000256" key="2">
    <source>
        <dbReference type="SAM" id="MobiDB-lite"/>
    </source>
</evidence>
<keyword evidence="1" id="KW-0694">RNA-binding</keyword>
<keyword evidence="1" id="KW-0808">Transferase</keyword>
<gene>
    <name evidence="4" type="primary">RDR1_1</name>
    <name evidence="4" type="ORF">LCER1_G007778</name>
</gene>
<keyword evidence="1" id="KW-0548">Nucleotidyltransferase</keyword>
<feature type="region of interest" description="Disordered" evidence="2">
    <location>
        <begin position="150"/>
        <end position="258"/>
    </location>
</feature>
<dbReference type="GO" id="GO:0003968">
    <property type="term" value="F:RNA-directed RNA polymerase activity"/>
    <property type="evidence" value="ECO:0007669"/>
    <property type="project" value="UniProtKB-KW"/>
</dbReference>
<keyword evidence="1 4" id="KW-0696">RNA-directed RNA polymerase</keyword>
<dbReference type="EC" id="2.7.7.48" evidence="1"/>
<dbReference type="Pfam" id="PF05183">
    <property type="entry name" value="RdRP"/>
    <property type="match status" value="1"/>
</dbReference>
<evidence type="ECO:0000313" key="5">
    <source>
        <dbReference type="Proteomes" id="UP000481288"/>
    </source>
</evidence>
<feature type="compositionally biased region" description="Polar residues" evidence="2">
    <location>
        <begin position="229"/>
        <end position="258"/>
    </location>
</feature>
<dbReference type="PANTHER" id="PTHR23079">
    <property type="entry name" value="RNA-DEPENDENT RNA POLYMERASE"/>
    <property type="match status" value="1"/>
</dbReference>
<dbReference type="AlphaFoldDB" id="A0A7D8UWH0"/>
<proteinExistence type="inferred from homology"/>
<evidence type="ECO:0000256" key="1">
    <source>
        <dbReference type="RuleBase" id="RU363098"/>
    </source>
</evidence>
<dbReference type="InterPro" id="IPR007855">
    <property type="entry name" value="RDRP"/>
</dbReference>